<dbReference type="PANTHER" id="PTHR37535">
    <property type="entry name" value="FLUG DOMAIN PROTEIN"/>
    <property type="match status" value="1"/>
</dbReference>
<organism evidence="1 2">
    <name type="scientific">[Emmonsia] crescens</name>
    <dbReference type="NCBI Taxonomy" id="73230"/>
    <lineage>
        <taxon>Eukaryota</taxon>
        <taxon>Fungi</taxon>
        <taxon>Dikarya</taxon>
        <taxon>Ascomycota</taxon>
        <taxon>Pezizomycotina</taxon>
        <taxon>Eurotiomycetes</taxon>
        <taxon>Eurotiomycetidae</taxon>
        <taxon>Onygenales</taxon>
        <taxon>Ajellomycetaceae</taxon>
        <taxon>Emergomyces</taxon>
    </lineage>
</organism>
<dbReference type="InterPro" id="IPR021842">
    <property type="entry name" value="DUF3435"/>
</dbReference>
<evidence type="ECO:0000313" key="2">
    <source>
        <dbReference type="Proteomes" id="UP000226031"/>
    </source>
</evidence>
<dbReference type="STRING" id="73230.A0A2B7ZTQ8"/>
<accession>A0A2B7ZTQ8</accession>
<comment type="caution">
    <text evidence="1">The sequence shown here is derived from an EMBL/GenBank/DDBJ whole genome shotgun (WGS) entry which is preliminary data.</text>
</comment>
<keyword evidence="2" id="KW-1185">Reference proteome</keyword>
<name>A0A2B7ZTQ8_9EURO</name>
<proteinExistence type="predicted"/>
<dbReference type="EMBL" id="PDND01000011">
    <property type="protein sequence ID" value="PGH36147.1"/>
    <property type="molecule type" value="Genomic_DNA"/>
</dbReference>
<dbReference type="Pfam" id="PF11917">
    <property type="entry name" value="DUF3435"/>
    <property type="match status" value="1"/>
</dbReference>
<sequence length="177" mass="20773">MPLDVATTSERNQVMGHSRADIFEWYYISQKVKRDVQSVYIGCPPRESIINAVGKFSLTRDPCVPKELSDEQKAVVEWDPQLVKLFTRRQSLAKLINRKYDSILKAKGTVLHREYSELEDNIRAEKQLLHREAFDCIREEFFVTIDIIEIEKQLLRLSPGDKFKTEDKSNMEFTFKE</sequence>
<dbReference type="Proteomes" id="UP000226031">
    <property type="component" value="Unassembled WGS sequence"/>
</dbReference>
<dbReference type="PANTHER" id="PTHR37535:SF4">
    <property type="entry name" value="FLUG DOMAIN-CONTAINING PROTEIN"/>
    <property type="match status" value="1"/>
</dbReference>
<dbReference type="AlphaFoldDB" id="A0A2B7ZTQ8"/>
<protein>
    <submittedName>
        <fullName evidence="1">Uncharacterized protein</fullName>
    </submittedName>
</protein>
<evidence type="ECO:0000313" key="1">
    <source>
        <dbReference type="EMBL" id="PGH36147.1"/>
    </source>
</evidence>
<reference evidence="1 2" key="1">
    <citation type="submission" date="2017-10" db="EMBL/GenBank/DDBJ databases">
        <title>Comparative genomics in systemic dimorphic fungi from Ajellomycetaceae.</title>
        <authorList>
            <person name="Munoz J.F."/>
            <person name="Mcewen J.G."/>
            <person name="Clay O.K."/>
            <person name="Cuomo C.A."/>
        </authorList>
    </citation>
    <scope>NUCLEOTIDE SEQUENCE [LARGE SCALE GENOMIC DNA]</scope>
    <source>
        <strain evidence="1 2">UAMH4076</strain>
    </source>
</reference>
<gene>
    <name evidence="1" type="ORF">GX50_01002</name>
</gene>